<reference evidence="2" key="1">
    <citation type="journal article" date="2019" name="Int. J. Syst. Evol. Microbiol.">
        <title>The Global Catalogue of Microorganisms (GCM) 10K type strain sequencing project: providing services to taxonomists for standard genome sequencing and annotation.</title>
        <authorList>
            <consortium name="The Broad Institute Genomics Platform"/>
            <consortium name="The Broad Institute Genome Sequencing Center for Infectious Disease"/>
            <person name="Wu L."/>
            <person name="Ma J."/>
        </authorList>
    </citation>
    <scope>NUCLEOTIDE SEQUENCE [LARGE SCALE GENOMIC DNA]</scope>
    <source>
        <strain evidence="2">KCTC 52274</strain>
    </source>
</reference>
<organism evidence="1 2">
    <name type="scientific">Aquimarina rubra</name>
    <dbReference type="NCBI Taxonomy" id="1920033"/>
    <lineage>
        <taxon>Bacteria</taxon>
        <taxon>Pseudomonadati</taxon>
        <taxon>Bacteroidota</taxon>
        <taxon>Flavobacteriia</taxon>
        <taxon>Flavobacteriales</taxon>
        <taxon>Flavobacteriaceae</taxon>
        <taxon>Aquimarina</taxon>
    </lineage>
</organism>
<sequence>MEFMEIKDKDGKQHYINPDHISAITEVNGHCKINLMGHDYIFAGENLEDVRLHLMSFKHY</sequence>
<evidence type="ECO:0000313" key="1">
    <source>
        <dbReference type="EMBL" id="MFD2562138.1"/>
    </source>
</evidence>
<dbReference type="EMBL" id="JBHULE010000008">
    <property type="protein sequence ID" value="MFD2562138.1"/>
    <property type="molecule type" value="Genomic_DNA"/>
</dbReference>
<comment type="caution">
    <text evidence="1">The sequence shown here is derived from an EMBL/GenBank/DDBJ whole genome shotgun (WGS) entry which is preliminary data.</text>
</comment>
<dbReference type="Proteomes" id="UP001597319">
    <property type="component" value="Unassembled WGS sequence"/>
</dbReference>
<name>A0ABW5LEH5_9FLAO</name>
<protein>
    <submittedName>
        <fullName evidence="1">Uncharacterized protein</fullName>
    </submittedName>
</protein>
<evidence type="ECO:0000313" key="2">
    <source>
        <dbReference type="Proteomes" id="UP001597319"/>
    </source>
</evidence>
<dbReference type="RefSeq" id="WP_378290468.1">
    <property type="nucleotide sequence ID" value="NZ_JBHULE010000008.1"/>
</dbReference>
<keyword evidence="2" id="KW-1185">Reference proteome</keyword>
<gene>
    <name evidence="1" type="ORF">ACFSR1_05615</name>
</gene>
<accession>A0ABW5LEH5</accession>
<proteinExistence type="predicted"/>